<keyword evidence="2" id="KW-1185">Reference proteome</keyword>
<sequence>MDGKDCGHPQKRKRKPEVVEDLKKRKLEIEQSTDTKPKTICFQEVKSSHSVQGNYNEILPLILEYLDLKRLKMIRSVCKSWNIEACRALQRVSYVPLAENQFEAFKKLQGQGEKLSLPSPFKSLHVSGNNFKHEHKNSIVGSKEFEVTKFSITEPGCYKDEHCATFHSILRSNGETLTHLRFNGINFRVKKQHIEKAYTGSPGSNGTPTSRTFVYYKNEVEYRKEWIRSTYFQCPVNSGETEEETIKLPALEYFGFSNFGTNEDALGDEETAVGDVITFITDIINSAPNLETLHLCRIDVRILEYIFSLSNFSQVTSFQAECITDDHLHLISSLELPKLRHLTLMQDERFSGSLLALNQSTVVDDELLHAIGNFSSSVISLDLTWNWNLFDFESVRCPELKILRVKSSRFPLDNLEGFTTDLFPKLEEVAIDRYYPYRCSEFVQEAHNGVTSISVDISTRGMDQLPYLISSLHQKFPSVLSFAIRLGSDPNCNAKAMDCLGEYFPRLQSLSVDAFRFSGNSSACLGISEDNLSKVKIQEMKEEDFFREVSIFKFKSLSKLVLGSSIQLTDDMLQFGISKISNLASFEFFWPENALSVKNFKDLQHLVEITINNCCTSKNSTILEELFTKMNSLKCGCKTQREFATYTQFDNL</sequence>
<evidence type="ECO:0008006" key="3">
    <source>
        <dbReference type="Google" id="ProtNLM"/>
    </source>
</evidence>
<accession>A0A8J2KWD7</accession>
<dbReference type="AlphaFoldDB" id="A0A8J2KWD7"/>
<dbReference type="EMBL" id="CAJVCH010525015">
    <property type="protein sequence ID" value="CAG7821976.1"/>
    <property type="molecule type" value="Genomic_DNA"/>
</dbReference>
<dbReference type="Proteomes" id="UP000708208">
    <property type="component" value="Unassembled WGS sequence"/>
</dbReference>
<evidence type="ECO:0000313" key="1">
    <source>
        <dbReference type="EMBL" id="CAG7821976.1"/>
    </source>
</evidence>
<comment type="caution">
    <text evidence="1">The sequence shown here is derived from an EMBL/GenBank/DDBJ whole genome shotgun (WGS) entry which is preliminary data.</text>
</comment>
<protein>
    <recommendedName>
        <fullName evidence="3">F-box domain-containing protein</fullName>
    </recommendedName>
</protein>
<organism evidence="1 2">
    <name type="scientific">Allacma fusca</name>
    <dbReference type="NCBI Taxonomy" id="39272"/>
    <lineage>
        <taxon>Eukaryota</taxon>
        <taxon>Metazoa</taxon>
        <taxon>Ecdysozoa</taxon>
        <taxon>Arthropoda</taxon>
        <taxon>Hexapoda</taxon>
        <taxon>Collembola</taxon>
        <taxon>Symphypleona</taxon>
        <taxon>Sminthuridae</taxon>
        <taxon>Allacma</taxon>
    </lineage>
</organism>
<reference evidence="1" key="1">
    <citation type="submission" date="2021-06" db="EMBL/GenBank/DDBJ databases">
        <authorList>
            <person name="Hodson N. C."/>
            <person name="Mongue J. A."/>
            <person name="Jaron S. K."/>
        </authorList>
    </citation>
    <scope>NUCLEOTIDE SEQUENCE</scope>
</reference>
<name>A0A8J2KWD7_9HEXA</name>
<proteinExistence type="predicted"/>
<gene>
    <name evidence="1" type="ORF">AFUS01_LOCUS32275</name>
</gene>
<evidence type="ECO:0000313" key="2">
    <source>
        <dbReference type="Proteomes" id="UP000708208"/>
    </source>
</evidence>